<comment type="caution">
    <text evidence="7">The sequence shown here is derived from an EMBL/GenBank/DDBJ whole genome shotgun (WGS) entry which is preliminary data.</text>
</comment>
<dbReference type="InterPro" id="IPR006102">
    <property type="entry name" value="Ig-like_GH2"/>
</dbReference>
<dbReference type="Gene3D" id="2.60.120.260">
    <property type="entry name" value="Galactose-binding domain-like"/>
    <property type="match status" value="1"/>
</dbReference>
<keyword evidence="8" id="KW-1185">Reference proteome</keyword>
<dbReference type="Proteomes" id="UP001596190">
    <property type="component" value="Unassembled WGS sequence"/>
</dbReference>
<gene>
    <name evidence="7" type="ORF">ACFP1H_02730</name>
</gene>
<feature type="domain" description="Glycoside hydrolase family 2 immunoglobulin-like beta-sandwich" evidence="4">
    <location>
        <begin position="176"/>
        <end position="277"/>
    </location>
</feature>
<dbReference type="InterPro" id="IPR006103">
    <property type="entry name" value="Glyco_hydro_2_cat"/>
</dbReference>
<dbReference type="SUPFAM" id="SSF49785">
    <property type="entry name" value="Galactose-binding domain-like"/>
    <property type="match status" value="1"/>
</dbReference>
<dbReference type="InterPro" id="IPR051913">
    <property type="entry name" value="GH2_Domain-Containing"/>
</dbReference>
<sequence>MNRLDYPNPQKIRTNWFDLNGEWDFFLDKNESASKEPLSLKTFDQKITVPYSYTFGKSGLTIDDYYPVVWYHRNFKLDKQAGKRYLLHFEAVDYQCDIWLNDRLVFHHEGGHTPFEIDITKWVKTNNDLTLKVVDHNDPTQPIGKQSWHDDNFLCWYTRTIGIWQSTWLEETGTTYLTNFILKPDTDNASLNIDAYVNNHDVAKLTATISYQGREIVEGSASFKNGRARISVDVSDEQAAFRLHYWTIGDPQLYDVDLKVTHDDTVSDTVSSYFGMRNIEAANRKLYLNREELYLKLVLNQGYYPNAGLTGTVADFKGDIEKMQAMGFNGNRIHEKVESNKMLYLCDKMGFVCSAELPSTFEFSQKSMNSIDTEVNAFVQKHINHPAVLAYVIMNESWGVNEISNNQDEQTYVNGLYYRIKAMDNTRLISSNDGWEQVKTDICTAHDYDTDTEIIKSRYNSLEAVTQGSPSLSNGRRLFCKGYENQEVPFVLSEFGGIAYEEQHRADSWGYGDRLASKEDVLNTMSGLIKQVMAIDSCSGFCYTQVSDVEQEVNGLLDHNHNYKFDPKKIRAIVTSNRQYGLQVN</sequence>
<evidence type="ECO:0000259" key="5">
    <source>
        <dbReference type="Pfam" id="PF02836"/>
    </source>
</evidence>
<evidence type="ECO:0000259" key="4">
    <source>
        <dbReference type="Pfam" id="PF00703"/>
    </source>
</evidence>
<dbReference type="RefSeq" id="WP_137630386.1">
    <property type="nucleotide sequence ID" value="NZ_BJDO01000007.1"/>
</dbReference>
<feature type="domain" description="Glycosyl hydrolases family 2 sugar binding" evidence="6">
    <location>
        <begin position="42"/>
        <end position="139"/>
    </location>
</feature>
<dbReference type="InterPro" id="IPR008979">
    <property type="entry name" value="Galactose-bd-like_sf"/>
</dbReference>
<proteinExistence type="inferred from homology"/>
<dbReference type="PANTHER" id="PTHR42732">
    <property type="entry name" value="BETA-GALACTOSIDASE"/>
    <property type="match status" value="1"/>
</dbReference>
<dbReference type="GO" id="GO:0016787">
    <property type="term" value="F:hydrolase activity"/>
    <property type="evidence" value="ECO:0007669"/>
    <property type="project" value="UniProtKB-KW"/>
</dbReference>
<evidence type="ECO:0000256" key="1">
    <source>
        <dbReference type="ARBA" id="ARBA00007401"/>
    </source>
</evidence>
<comment type="similarity">
    <text evidence="1">Belongs to the glycosyl hydrolase 2 family.</text>
</comment>
<evidence type="ECO:0000313" key="8">
    <source>
        <dbReference type="Proteomes" id="UP001596190"/>
    </source>
</evidence>
<dbReference type="Pfam" id="PF02836">
    <property type="entry name" value="Glyco_hydro_2_C"/>
    <property type="match status" value="1"/>
</dbReference>
<dbReference type="SUPFAM" id="SSF49303">
    <property type="entry name" value="beta-Galactosidase/glucuronidase domain"/>
    <property type="match status" value="1"/>
</dbReference>
<protein>
    <submittedName>
        <fullName evidence="7">Glycoside hydrolase family 2 protein</fullName>
    </submittedName>
</protein>
<keyword evidence="3" id="KW-0326">Glycosidase</keyword>
<evidence type="ECO:0000313" key="7">
    <source>
        <dbReference type="EMBL" id="MFC6253517.1"/>
    </source>
</evidence>
<dbReference type="InterPro" id="IPR036156">
    <property type="entry name" value="Beta-gal/glucu_dom_sf"/>
</dbReference>
<name>A0ABW1T7M3_9LACO</name>
<evidence type="ECO:0000256" key="2">
    <source>
        <dbReference type="ARBA" id="ARBA00022801"/>
    </source>
</evidence>
<evidence type="ECO:0000259" key="6">
    <source>
        <dbReference type="Pfam" id="PF02837"/>
    </source>
</evidence>
<dbReference type="Gene3D" id="3.20.20.80">
    <property type="entry name" value="Glycosidases"/>
    <property type="match status" value="1"/>
</dbReference>
<dbReference type="EMBL" id="JBHSSA010000029">
    <property type="protein sequence ID" value="MFC6253517.1"/>
    <property type="molecule type" value="Genomic_DNA"/>
</dbReference>
<feature type="domain" description="Glycoside hydrolase family 2 catalytic" evidence="5">
    <location>
        <begin position="282"/>
        <end position="496"/>
    </location>
</feature>
<dbReference type="SUPFAM" id="SSF51445">
    <property type="entry name" value="(Trans)glycosidases"/>
    <property type="match status" value="1"/>
</dbReference>
<dbReference type="InterPro" id="IPR017853">
    <property type="entry name" value="GH"/>
</dbReference>
<reference evidence="8" key="1">
    <citation type="journal article" date="2019" name="Int. J. Syst. Evol. Microbiol.">
        <title>The Global Catalogue of Microorganisms (GCM) 10K type strain sequencing project: providing services to taxonomists for standard genome sequencing and annotation.</title>
        <authorList>
            <consortium name="The Broad Institute Genomics Platform"/>
            <consortium name="The Broad Institute Genome Sequencing Center for Infectious Disease"/>
            <person name="Wu L."/>
            <person name="Ma J."/>
        </authorList>
    </citation>
    <scope>NUCLEOTIDE SEQUENCE [LARGE SCALE GENOMIC DNA]</scope>
    <source>
        <strain evidence="8">CCM 8950</strain>
    </source>
</reference>
<keyword evidence="2 7" id="KW-0378">Hydrolase</keyword>
<dbReference type="PANTHER" id="PTHR42732:SF3">
    <property type="entry name" value="HYDROLASE"/>
    <property type="match status" value="1"/>
</dbReference>
<dbReference type="InterPro" id="IPR006104">
    <property type="entry name" value="Glyco_hydro_2_N"/>
</dbReference>
<dbReference type="InterPro" id="IPR013783">
    <property type="entry name" value="Ig-like_fold"/>
</dbReference>
<dbReference type="Pfam" id="PF00703">
    <property type="entry name" value="Glyco_hydro_2"/>
    <property type="match status" value="1"/>
</dbReference>
<accession>A0ABW1T7M3</accession>
<dbReference type="Gene3D" id="2.60.40.10">
    <property type="entry name" value="Immunoglobulins"/>
    <property type="match status" value="1"/>
</dbReference>
<organism evidence="7 8">
    <name type="scientific">Secundilactobacillus hailunensis</name>
    <dbReference type="NCBI Taxonomy" id="2559923"/>
    <lineage>
        <taxon>Bacteria</taxon>
        <taxon>Bacillati</taxon>
        <taxon>Bacillota</taxon>
        <taxon>Bacilli</taxon>
        <taxon>Lactobacillales</taxon>
        <taxon>Lactobacillaceae</taxon>
        <taxon>Secundilactobacillus</taxon>
    </lineage>
</organism>
<evidence type="ECO:0000256" key="3">
    <source>
        <dbReference type="ARBA" id="ARBA00023295"/>
    </source>
</evidence>
<dbReference type="Pfam" id="PF02837">
    <property type="entry name" value="Glyco_hydro_2_N"/>
    <property type="match status" value="1"/>
</dbReference>